<proteinExistence type="predicted"/>
<dbReference type="AlphaFoldDB" id="A0A382U0J7"/>
<sequence length="198" mass="22919">VKETKQFKSKETKKWKTSRDIRNPLIGGWKIGDVVEGCVVPKGWGEELIIENNELYCGKLLKFKAGCKFSMHYHMVKDESWYVQEGEFIYRWIDTENAEVKTVKLYPGDVVRQIPGQPHQLEALTIGVVFEVSTQHNDSDSYRVFKGDEQKRKIKSVAGRQHNMNIIVKEPEVSDTIKKYIEDGIKEGLDKTKKTKKK</sequence>
<dbReference type="SUPFAM" id="SSF51182">
    <property type="entry name" value="RmlC-like cupins"/>
    <property type="match status" value="1"/>
</dbReference>
<dbReference type="EMBL" id="UINC01140597">
    <property type="protein sequence ID" value="SVD27839.1"/>
    <property type="molecule type" value="Genomic_DNA"/>
</dbReference>
<evidence type="ECO:0000313" key="1">
    <source>
        <dbReference type="EMBL" id="SVD27839.1"/>
    </source>
</evidence>
<organism evidence="1">
    <name type="scientific">marine metagenome</name>
    <dbReference type="NCBI Taxonomy" id="408172"/>
    <lineage>
        <taxon>unclassified sequences</taxon>
        <taxon>metagenomes</taxon>
        <taxon>ecological metagenomes</taxon>
    </lineage>
</organism>
<dbReference type="InterPro" id="IPR011051">
    <property type="entry name" value="RmlC_Cupin_sf"/>
</dbReference>
<dbReference type="InterPro" id="IPR014710">
    <property type="entry name" value="RmlC-like_jellyroll"/>
</dbReference>
<accession>A0A382U0J7</accession>
<name>A0A382U0J7_9ZZZZ</name>
<gene>
    <name evidence="1" type="ORF">METZ01_LOCUS380693</name>
</gene>
<dbReference type="Gene3D" id="2.60.120.10">
    <property type="entry name" value="Jelly Rolls"/>
    <property type="match status" value="1"/>
</dbReference>
<protein>
    <submittedName>
        <fullName evidence="1">Uncharacterized protein</fullName>
    </submittedName>
</protein>
<feature type="non-terminal residue" evidence="1">
    <location>
        <position position="1"/>
    </location>
</feature>
<reference evidence="1" key="1">
    <citation type="submission" date="2018-05" db="EMBL/GenBank/DDBJ databases">
        <authorList>
            <person name="Lanie J.A."/>
            <person name="Ng W.-L."/>
            <person name="Kazmierczak K.M."/>
            <person name="Andrzejewski T.M."/>
            <person name="Davidsen T.M."/>
            <person name="Wayne K.J."/>
            <person name="Tettelin H."/>
            <person name="Glass J.I."/>
            <person name="Rusch D."/>
            <person name="Podicherti R."/>
            <person name="Tsui H.-C.T."/>
            <person name="Winkler M.E."/>
        </authorList>
    </citation>
    <scope>NUCLEOTIDE SEQUENCE</scope>
</reference>